<protein>
    <submittedName>
        <fullName evidence="2">Uncharacterized protein</fullName>
    </submittedName>
</protein>
<proteinExistence type="predicted"/>
<gene>
    <name evidence="2" type="ORF">CVS30_02720</name>
</gene>
<sequence>MIVPLGSVRKGALKNVDTSGAGASSLSILGAEDNGNYAVAMLRMLAQSLLGEELGGSARCRDVVTAVVRATTESCDASTNEFSVWLADCLELVADEDKGAEFDRSVDLFREFVLQFATTFLLLVEVNDNLAGTRCVIKYSRDDTAPEQSGIRSQQAAWEIPDYGFARSYHLEVEVPPGLVYKQLEIVEYGSNGTSTNRAVDAPSKPQVLAHLACAPSERMATAVAGLTLAPSRQGQYKVARFSVWITFAVALAAWGSSLVPGVIVSDASGPVSAAVSLLLTGPALLLSWFSRSPEHEVVAWIMGPYRKMLLMSVLTLFLLAASAAVPLVSPTKELVWFPVLFVQVRALGLSLRHTSS</sequence>
<dbReference type="Proteomes" id="UP000247980">
    <property type="component" value="Unassembled WGS sequence"/>
</dbReference>
<comment type="caution">
    <text evidence="2">The sequence shown here is derived from an EMBL/GenBank/DDBJ whole genome shotgun (WGS) entry which is preliminary data.</text>
</comment>
<dbReference type="AlphaFoldDB" id="A0A2V5IVX2"/>
<accession>A0A2V5IVX2</accession>
<keyword evidence="3" id="KW-1185">Reference proteome</keyword>
<keyword evidence="1" id="KW-0472">Membrane</keyword>
<dbReference type="EMBL" id="QJVC01000002">
    <property type="protein sequence ID" value="PYI39612.1"/>
    <property type="molecule type" value="Genomic_DNA"/>
</dbReference>
<feature type="transmembrane region" description="Helical" evidence="1">
    <location>
        <begin position="242"/>
        <end position="264"/>
    </location>
</feature>
<keyword evidence="1" id="KW-1133">Transmembrane helix</keyword>
<name>A0A2V5IVX2_9MICC</name>
<keyword evidence="1" id="KW-0812">Transmembrane</keyword>
<evidence type="ECO:0000256" key="1">
    <source>
        <dbReference type="SAM" id="Phobius"/>
    </source>
</evidence>
<evidence type="ECO:0000313" key="3">
    <source>
        <dbReference type="Proteomes" id="UP000247980"/>
    </source>
</evidence>
<organism evidence="2 3">
    <name type="scientific">Arthrobacter psychrolactophilus</name>
    <dbReference type="NCBI Taxonomy" id="92442"/>
    <lineage>
        <taxon>Bacteria</taxon>
        <taxon>Bacillati</taxon>
        <taxon>Actinomycetota</taxon>
        <taxon>Actinomycetes</taxon>
        <taxon>Micrococcales</taxon>
        <taxon>Micrococcaceae</taxon>
        <taxon>Arthrobacter</taxon>
    </lineage>
</organism>
<feature type="transmembrane region" description="Helical" evidence="1">
    <location>
        <begin position="310"/>
        <end position="329"/>
    </location>
</feature>
<evidence type="ECO:0000313" key="2">
    <source>
        <dbReference type="EMBL" id="PYI39612.1"/>
    </source>
</evidence>
<feature type="transmembrane region" description="Helical" evidence="1">
    <location>
        <begin position="270"/>
        <end position="290"/>
    </location>
</feature>
<reference evidence="2 3" key="1">
    <citation type="submission" date="2018-05" db="EMBL/GenBank/DDBJ databases">
        <title>Genetic diversity of glacier-inhabiting Cryobacterium bacteria in China and description of Cryobacterium mengkeensis sp. nov. and Arthrobacter glacialis sp. nov.</title>
        <authorList>
            <person name="Liu Q."/>
            <person name="Xin Y.-H."/>
        </authorList>
    </citation>
    <scope>NUCLEOTIDE SEQUENCE [LARGE SCALE GENOMIC DNA]</scope>
    <source>
        <strain evidence="2 3">B7</strain>
    </source>
</reference>